<evidence type="ECO:0000259" key="1">
    <source>
        <dbReference type="Pfam" id="PF05117"/>
    </source>
</evidence>
<organism evidence="3 5">
    <name type="scientific">Vibrio harveyi</name>
    <name type="common">Beneckea harveyi</name>
    <dbReference type="NCBI Taxonomy" id="669"/>
    <lineage>
        <taxon>Bacteria</taxon>
        <taxon>Pseudomonadati</taxon>
        <taxon>Pseudomonadota</taxon>
        <taxon>Gammaproteobacteria</taxon>
        <taxon>Vibrionales</taxon>
        <taxon>Vibrionaceae</taxon>
        <taxon>Vibrio</taxon>
    </lineage>
</organism>
<feature type="domain" description="DUF695" evidence="1">
    <location>
        <begin position="36"/>
        <end position="159"/>
    </location>
</feature>
<dbReference type="OrthoDB" id="277501at2"/>
<evidence type="ECO:0000313" key="2">
    <source>
        <dbReference type="EMBL" id="AMF96665.1"/>
    </source>
</evidence>
<dbReference type="EMBL" id="QOUW02000239">
    <property type="protein sequence ID" value="RIV99926.1"/>
    <property type="molecule type" value="Genomic_DNA"/>
</dbReference>
<name>A0A3A1PQB1_VIBHA</name>
<evidence type="ECO:0000313" key="5">
    <source>
        <dbReference type="Proteomes" id="UP000253437"/>
    </source>
</evidence>
<evidence type="ECO:0000313" key="3">
    <source>
        <dbReference type="EMBL" id="RIV99926.1"/>
    </source>
</evidence>
<dbReference type="Pfam" id="PF05117">
    <property type="entry name" value="DUF695"/>
    <property type="match status" value="1"/>
</dbReference>
<proteinExistence type="predicted"/>
<dbReference type="Proteomes" id="UP000253437">
    <property type="component" value="Unassembled WGS sequence"/>
</dbReference>
<dbReference type="EMBL" id="CP014038">
    <property type="protein sequence ID" value="AMF96665.1"/>
    <property type="molecule type" value="Genomic_DNA"/>
</dbReference>
<dbReference type="RefSeq" id="WP_050903659.1">
    <property type="nucleotide sequence ID" value="NZ_CAKMTR010000026.1"/>
</dbReference>
<dbReference type="AlphaFoldDB" id="A0A3A1PQB1"/>
<gene>
    <name evidence="2" type="ORF">AL538_02425</name>
    <name evidence="3" type="ORF">DS957_027675</name>
</gene>
<accession>A0A3A1PQB1</accession>
<reference evidence="4" key="1">
    <citation type="submission" date="2015-12" db="EMBL/GenBank/DDBJ databases">
        <title>FDA dAtabase for Regulatory Grade micrObial Sequences (FDA-ARGOS): Supporting development and validation of Infectious Disease Dx tests.</title>
        <authorList>
            <person name="Hoffmann M."/>
            <person name="Allard M."/>
            <person name="Evans P."/>
            <person name="Brown E."/>
            <person name="Tallon L.J."/>
            <person name="Sadzewicz L."/>
            <person name="Sengamalay N."/>
            <person name="Ott S."/>
            <person name="Godinez A."/>
            <person name="Nagaraj S."/>
            <person name="Vyas G."/>
            <person name="Aluvathingal J."/>
            <person name="Nadendla S."/>
            <person name="Geyer C."/>
            <person name="Sichtig H."/>
        </authorList>
    </citation>
    <scope>NUCLEOTIDE SEQUENCE [LARGE SCALE GENOMIC DNA]</scope>
    <source>
        <strain evidence="4">ATCC 43516</strain>
    </source>
</reference>
<reference evidence="2" key="2">
    <citation type="submission" date="2018-01" db="EMBL/GenBank/DDBJ databases">
        <title>FDA dAtabase for Regulatory Grade micrObial Sequences (FDA-ARGOS): Supporting development and validation of Infectious Disease Dx tests.</title>
        <authorList>
            <person name="Hoffmann M."/>
            <person name="Allard M."/>
            <person name="Evans P."/>
            <person name="Brown E."/>
            <person name="Tallon L."/>
            <person name="Sadzewicz L."/>
            <person name="Sengamalay N."/>
            <person name="Ott S."/>
            <person name="Godinez A."/>
            <person name="Nagaraj S."/>
            <person name="Vyas G."/>
            <person name="Aluvathingal J."/>
            <person name="Nadendla S."/>
            <person name="Geyer C."/>
            <person name="Sichtig H."/>
        </authorList>
    </citation>
    <scope>NUCLEOTIDE SEQUENCE</scope>
    <source>
        <strain evidence="2">FDAARGOS_107</strain>
    </source>
</reference>
<dbReference type="InterPro" id="IPR016097">
    <property type="entry name" value="DUF695"/>
</dbReference>
<keyword evidence="4" id="KW-1185">Reference proteome</keyword>
<sequence length="164" mass="19602">MFGKIFGSNKDKAPKENEVRIVLPEESYTLLEWKKDDLPCVGMLNSGLIGFEHREIFGWHLSVIIDFDDLAEHGMPSEDEQAIVDPFCDQLDEEIKAGGNALFLVRETWNNTRRVVWRVYDPEVAHQHLQYIVDHYRYPRQFDWHMEQDLEWEQADWYFKQLRT</sequence>
<dbReference type="KEGG" id="vhr:AL538_02425"/>
<evidence type="ECO:0000313" key="4">
    <source>
        <dbReference type="Proteomes" id="UP000067422"/>
    </source>
</evidence>
<reference evidence="3 5" key="3">
    <citation type="submission" date="2018-08" db="EMBL/GenBank/DDBJ databases">
        <title>Vibrio harveyi strains pathogenic to white snook Centropomus viridis Lockington (1877) and potential probiotic bacteria.</title>
        <authorList>
            <person name="Soto-Rodriguez S."/>
            <person name="Gomez-Gil B."/>
            <person name="Lozano-Olvera R."/>
        </authorList>
    </citation>
    <scope>NUCLEOTIDE SEQUENCE [LARGE SCALE GENOMIC DNA]</scope>
    <source>
        <strain evidence="3 5">CAIM 1508</strain>
    </source>
</reference>
<protein>
    <submittedName>
        <fullName evidence="3">DUF695 domain-containing protein</fullName>
    </submittedName>
</protein>
<dbReference type="Proteomes" id="UP000067422">
    <property type="component" value="Chromosome 1"/>
</dbReference>